<proteinExistence type="predicted"/>
<dbReference type="Proteomes" id="UP000576480">
    <property type="component" value="Unassembled WGS sequence"/>
</dbReference>
<dbReference type="Proteomes" id="UP000543224">
    <property type="component" value="Unassembled WGS sequence"/>
</dbReference>
<gene>
    <name evidence="1" type="ORF">HKBW3S25_00225</name>
    <name evidence="2" type="ORF">HKBW3S33_00357</name>
    <name evidence="3" type="ORF">HKBW3S43_01050</name>
</gene>
<evidence type="ECO:0000313" key="6">
    <source>
        <dbReference type="Proteomes" id="UP000591948"/>
    </source>
</evidence>
<evidence type="ECO:0000313" key="5">
    <source>
        <dbReference type="Proteomes" id="UP000576480"/>
    </source>
</evidence>
<dbReference type="EMBL" id="BLSB01000072">
    <property type="protein sequence ID" value="GFP35258.1"/>
    <property type="molecule type" value="Genomic_DNA"/>
</dbReference>
<dbReference type="EMBL" id="BLRY01000009">
    <property type="protein sequence ID" value="GFP26944.1"/>
    <property type="molecule type" value="Genomic_DNA"/>
</dbReference>
<comment type="caution">
    <text evidence="2">The sequence shown here is derived from an EMBL/GenBank/DDBJ whole genome shotgun (WGS) entry which is preliminary data.</text>
</comment>
<accession>A0A6V8P5R3</accession>
<keyword evidence="6" id="KW-1185">Reference proteome</keyword>
<dbReference type="AlphaFoldDB" id="A0A6V8P5R3"/>
<reference evidence="4 5" key="1">
    <citation type="journal article" date="2020" name="Front. Microbiol.">
        <title>Single-cell genomics of novel Actinobacteria with the Wood-Ljungdahl pathway discovered in a serpentinizing system.</title>
        <authorList>
            <person name="Merino N."/>
            <person name="Kawai M."/>
            <person name="Boyd E.S."/>
            <person name="Colman D.R."/>
            <person name="McGlynn S.E."/>
            <person name="Nealson K.H."/>
            <person name="Kurokawa K."/>
            <person name="Hongoh Y."/>
        </authorList>
    </citation>
    <scope>NUCLEOTIDE SEQUENCE [LARGE SCALE GENOMIC DNA]</scope>
    <source>
        <strain evidence="1 4">S25</strain>
        <strain evidence="2 6">S33</strain>
        <strain evidence="3 5">S43</strain>
    </source>
</reference>
<protein>
    <submittedName>
        <fullName evidence="2">Uncharacterized protein</fullName>
    </submittedName>
</protein>
<evidence type="ECO:0000313" key="2">
    <source>
        <dbReference type="EMBL" id="GFP26944.1"/>
    </source>
</evidence>
<sequence length="33" mass="3804">MRRDEKSLQKRLAHLEENLATLGQLQNATLRGI</sequence>
<dbReference type="EMBL" id="BLRX01000014">
    <property type="protein sequence ID" value="GFP24788.1"/>
    <property type="molecule type" value="Genomic_DNA"/>
</dbReference>
<evidence type="ECO:0000313" key="1">
    <source>
        <dbReference type="EMBL" id="GFP24788.1"/>
    </source>
</evidence>
<organism evidence="2 6">
    <name type="scientific">Candidatus Hakubella thermalkaliphila</name>
    <dbReference type="NCBI Taxonomy" id="2754717"/>
    <lineage>
        <taxon>Bacteria</taxon>
        <taxon>Bacillati</taxon>
        <taxon>Actinomycetota</taxon>
        <taxon>Actinomycetota incertae sedis</taxon>
        <taxon>Candidatus Hakubellales</taxon>
        <taxon>Candidatus Hakubellaceae</taxon>
        <taxon>Candidatus Hakubella</taxon>
    </lineage>
</organism>
<evidence type="ECO:0000313" key="4">
    <source>
        <dbReference type="Proteomes" id="UP000543224"/>
    </source>
</evidence>
<dbReference type="Proteomes" id="UP000591948">
    <property type="component" value="Unassembled WGS sequence"/>
</dbReference>
<evidence type="ECO:0000313" key="3">
    <source>
        <dbReference type="EMBL" id="GFP35258.1"/>
    </source>
</evidence>
<name>A0A6V8P5R3_9ACTN</name>